<dbReference type="PANTHER" id="PTHR35813">
    <property type="entry name" value="INNER MEMBRANE PROTEIN YBAN"/>
    <property type="match status" value="1"/>
</dbReference>
<keyword evidence="1" id="KW-0812">Transmembrane</keyword>
<evidence type="ECO:0000256" key="1">
    <source>
        <dbReference type="SAM" id="Phobius"/>
    </source>
</evidence>
<evidence type="ECO:0000313" key="2">
    <source>
        <dbReference type="EMBL" id="PQQ67982.1"/>
    </source>
</evidence>
<reference evidence="2 3" key="1">
    <citation type="journal article" date="2018" name="Syst. Appl. Microbiol.">
        <title>Characterization and high-quality draft genome sequence of Herbivorax saccincola A7, an anaerobic, alkaliphilic, thermophilic, cellulolytic, and xylanolytic bacterium.</title>
        <authorList>
            <person name="Aikawa S."/>
            <person name="Baramee S."/>
            <person name="Sermsathanaswadi J."/>
            <person name="Thianheng P."/>
            <person name="Tachaapaikoon C."/>
            <person name="Shikata A."/>
            <person name="Waeonukul R."/>
            <person name="Pason P."/>
            <person name="Ratanakhanokchai K."/>
            <person name="Kosugi A."/>
        </authorList>
    </citation>
    <scope>NUCLEOTIDE SEQUENCE [LARGE SCALE GENOMIC DNA]</scope>
    <source>
        <strain evidence="2 3">A7</strain>
    </source>
</reference>
<dbReference type="GO" id="GO:0005886">
    <property type="term" value="C:plasma membrane"/>
    <property type="evidence" value="ECO:0007669"/>
    <property type="project" value="TreeGrafter"/>
</dbReference>
<dbReference type="EMBL" id="NEMB01000003">
    <property type="protein sequence ID" value="PQQ67982.1"/>
    <property type="molecule type" value="Genomic_DNA"/>
</dbReference>
<comment type="caution">
    <text evidence="2">The sequence shown here is derived from an EMBL/GenBank/DDBJ whole genome shotgun (WGS) entry which is preliminary data.</text>
</comment>
<evidence type="ECO:0008006" key="4">
    <source>
        <dbReference type="Google" id="ProtNLM"/>
    </source>
</evidence>
<organism evidence="2 3">
    <name type="scientific">Acetivibrio saccincola</name>
    <dbReference type="NCBI Taxonomy" id="1677857"/>
    <lineage>
        <taxon>Bacteria</taxon>
        <taxon>Bacillati</taxon>
        <taxon>Bacillota</taxon>
        <taxon>Clostridia</taxon>
        <taxon>Eubacteriales</taxon>
        <taxon>Oscillospiraceae</taxon>
        <taxon>Acetivibrio</taxon>
    </lineage>
</organism>
<dbReference type="InterPro" id="IPR007401">
    <property type="entry name" value="DUF454"/>
</dbReference>
<dbReference type="PIRSF" id="PIRSF016789">
    <property type="entry name" value="DUF454"/>
    <property type="match status" value="1"/>
</dbReference>
<dbReference type="Proteomes" id="UP000239720">
    <property type="component" value="Unassembled WGS sequence"/>
</dbReference>
<gene>
    <name evidence="2" type="ORF">B9R14_15235</name>
</gene>
<name>A0A2S8RDV5_9FIRM</name>
<dbReference type="Pfam" id="PF04304">
    <property type="entry name" value="DUF454"/>
    <property type="match status" value="1"/>
</dbReference>
<dbReference type="AlphaFoldDB" id="A0A2S8RDV5"/>
<protein>
    <recommendedName>
        <fullName evidence="4">DUF454 domain-containing protein</fullName>
    </recommendedName>
</protein>
<feature type="transmembrane region" description="Helical" evidence="1">
    <location>
        <begin position="20"/>
        <end position="41"/>
    </location>
</feature>
<sequence>MTKTNVVKRVVKIKSTSRKILIAIGTVCVVLGVIDITLPIFPTTPFLLVAAVCYMKSSKKFYNWLINHKVLGKYVNDYMEKKGLTLKTKITSISFFWIGTGTSTIIFVPYLWAKILIFAILIIVTMYIMLKVKTIKC</sequence>
<accession>A0A2S8RDV5</accession>
<dbReference type="PANTHER" id="PTHR35813:SF1">
    <property type="entry name" value="INNER MEMBRANE PROTEIN YBAN"/>
    <property type="match status" value="1"/>
</dbReference>
<proteinExistence type="predicted"/>
<evidence type="ECO:0000313" key="3">
    <source>
        <dbReference type="Proteomes" id="UP000239720"/>
    </source>
</evidence>
<keyword evidence="1" id="KW-0472">Membrane</keyword>
<keyword evidence="1" id="KW-1133">Transmembrane helix</keyword>
<feature type="transmembrane region" description="Helical" evidence="1">
    <location>
        <begin position="111"/>
        <end position="130"/>
    </location>
</feature>